<feature type="compositionally biased region" description="Basic and acidic residues" evidence="1">
    <location>
        <begin position="1196"/>
        <end position="1206"/>
    </location>
</feature>
<sequence>MEEDYLIFEDEPLDEIEIKEYVTLEEILKDNPRFLAFSESDLYTKTDELLSDDIRTRAFIKLHKSVLLEDQSQTSHQIHCNYTLPKLDAIRDDFEDINLYFEGRDRAANSINYLVQQQKLMELSLPYIWEKGKNTYSFVPKNGILFTLNDGASGGDTGKLLPFDNIEDMSFIGARWVLPKYTSENYLSEEYSNPKSKYKYIKWNEPKPKTTSQKHKQPEQTESSSSPESSSSEESQPSQAESQLSQAALASQDIETHNPKNDYSLWVEEYVLPSLSQVIEKNITQVTDLHELKALLYRYSYILDEFNDEQLDILIKHLESIIDTKDTKDTKAEVTKNKEKKAVEGERSERSERGERSENDRIDKLKNINYWESVRENNKRFLILAREEVKKQLEERIGNYITTLKNLDKFEYKDEPIPYKLAEKVELNELSVNDVAKIIKSRVITVHQMLAEKLYINVTAFHVPQIENIDKEKELYTLISKSIIDDKSNAYITKWIDYSEIKAGHNTAKYDGSPFAGLNNIFEETENTFLNIGGVDVDGGILELGGTSTGRDTIISATIDNSIEEVHEILNAPLLLDISEGARDIFEEIIKNIIEIKNISGLPLDIEDLFNKQKVYIIRLSRVQEICEALPELPNIIAKRICSYTLEDAIEYIKDLANTAISDELQKIYPPIYNQWKKDCKYNIRLSLTIWWLDLLEKSIDKQLNFSILRGVIEHINTWSPYGQPVEDTRDHGILQYLSIVASDVQSVGPSVDSLRRDMVALSTTLFEDKINKLKEKWAASKKQKDKTKRIRDIIAETIRAIKAKESINVLANFVESYIYLPTLLPNAKIKKLGTWGHGCCLVIIGNRYDADNDWKEELKPLWRLKELLAKDRWLTIARPKYRMFIPSPAASAQIVEEGAQAAQAALAQAPIMKIEKREIVAEEKYKLMANDIWLPASVLNKLSEDYEGTLYATEFLNNTIDRLYGTLSNKKKEAIKKAINDNKTELNILNIIAYIATNLQQIIGVAGGGTASGSGAGASGSGSRESGGTVQEYLDIIKTIKTTLSRISHSGHPIYIYAFAVVLALPGRVNNINNFILPANISTSIMERINTNNYNYIIEYTKANSMMTTVEIQNYITKMREEEKNVKLDYQDELSNDDRRLLKDMKRFGLKVDIPRSAAGTSAANLDGTGDINGPEIQHTEDERGEADFAQLATDYDRDDERLDD</sequence>
<accession>A0A6C0KSW7</accession>
<organism evidence="2">
    <name type="scientific">viral metagenome</name>
    <dbReference type="NCBI Taxonomy" id="1070528"/>
    <lineage>
        <taxon>unclassified sequences</taxon>
        <taxon>metagenomes</taxon>
        <taxon>organismal metagenomes</taxon>
    </lineage>
</organism>
<feature type="region of interest" description="Disordered" evidence="1">
    <location>
        <begin position="327"/>
        <end position="358"/>
    </location>
</feature>
<proteinExistence type="predicted"/>
<feature type="compositionally biased region" description="Low complexity" evidence="1">
    <location>
        <begin position="222"/>
        <end position="248"/>
    </location>
</feature>
<evidence type="ECO:0000313" key="2">
    <source>
        <dbReference type="EMBL" id="QHU21062.1"/>
    </source>
</evidence>
<dbReference type="EMBL" id="MN740977">
    <property type="protein sequence ID" value="QHU21062.1"/>
    <property type="molecule type" value="Genomic_DNA"/>
</dbReference>
<reference evidence="2" key="1">
    <citation type="journal article" date="2020" name="Nature">
        <title>Giant virus diversity and host interactions through global metagenomics.</title>
        <authorList>
            <person name="Schulz F."/>
            <person name="Roux S."/>
            <person name="Paez-Espino D."/>
            <person name="Jungbluth S."/>
            <person name="Walsh D.A."/>
            <person name="Denef V.J."/>
            <person name="McMahon K.D."/>
            <person name="Konstantinidis K.T."/>
            <person name="Eloe-Fadrosh E.A."/>
            <person name="Kyrpides N.C."/>
            <person name="Woyke T."/>
        </authorList>
    </citation>
    <scope>NUCLEOTIDE SEQUENCE</scope>
    <source>
        <strain evidence="2">GVMAG-S-3300013094-100</strain>
    </source>
</reference>
<protein>
    <submittedName>
        <fullName evidence="2">Uncharacterized protein</fullName>
    </submittedName>
</protein>
<evidence type="ECO:0000256" key="1">
    <source>
        <dbReference type="SAM" id="MobiDB-lite"/>
    </source>
</evidence>
<name>A0A6C0KSW7_9ZZZZ</name>
<feature type="region of interest" description="Disordered" evidence="1">
    <location>
        <begin position="206"/>
        <end position="248"/>
    </location>
</feature>
<feature type="region of interest" description="Disordered" evidence="1">
    <location>
        <begin position="1162"/>
        <end position="1206"/>
    </location>
</feature>
<dbReference type="AlphaFoldDB" id="A0A6C0KSW7"/>